<name>I7GNB8_MACFA</name>
<reference evidence="2" key="3">
    <citation type="submission" date="2025-05" db="UniProtKB">
        <authorList>
            <consortium name="Ensembl"/>
        </authorList>
    </citation>
    <scope>IDENTIFICATION</scope>
</reference>
<dbReference type="PRINTS" id="PR02045">
    <property type="entry name" value="F138DOMAIN"/>
</dbReference>
<dbReference type="AlphaFoldDB" id="I7GNB8"/>
<dbReference type="Proteomes" id="UP000233100">
    <property type="component" value="Chromosome 3"/>
</dbReference>
<evidence type="ECO:0000313" key="3">
    <source>
        <dbReference type="Proteomes" id="UP000233100"/>
    </source>
</evidence>
<organism evidence="1">
    <name type="scientific">Macaca fascicularis</name>
    <name type="common">Crab-eating macaque</name>
    <name type="synonym">Cynomolgus monkey</name>
    <dbReference type="NCBI Taxonomy" id="9541"/>
    <lineage>
        <taxon>Eukaryota</taxon>
        <taxon>Metazoa</taxon>
        <taxon>Chordata</taxon>
        <taxon>Craniata</taxon>
        <taxon>Vertebrata</taxon>
        <taxon>Euteleostomi</taxon>
        <taxon>Mammalia</taxon>
        <taxon>Eutheria</taxon>
        <taxon>Euarchontoglires</taxon>
        <taxon>Primates</taxon>
        <taxon>Haplorrhini</taxon>
        <taxon>Catarrhini</taxon>
        <taxon>Cercopithecidae</taxon>
        <taxon>Cercopithecinae</taxon>
        <taxon>Macaca</taxon>
    </lineage>
</organism>
<dbReference type="Ensembl" id="ENSMFAT00000102598.1">
    <property type="protein sequence ID" value="ENSMFAP00000055385.1"/>
    <property type="gene ID" value="ENSMFAG00000050439.1"/>
</dbReference>
<dbReference type="EMBL" id="AB172946">
    <property type="protein sequence ID" value="BAE90008.1"/>
    <property type="molecule type" value="mRNA"/>
</dbReference>
<proteinExistence type="evidence at transcript level"/>
<keyword evidence="1" id="KW-0675">Receptor</keyword>
<dbReference type="GeneTree" id="ENSGT01050000245447"/>
<reference evidence="2 3" key="2">
    <citation type="submission" date="2013-03" db="EMBL/GenBank/DDBJ databases">
        <authorList>
            <person name="Warren W."/>
            <person name="Wilson R.K."/>
        </authorList>
    </citation>
    <scope>NUCLEOTIDE SEQUENCE</scope>
</reference>
<evidence type="ECO:0000313" key="2">
    <source>
        <dbReference type="Ensembl" id="ENSMFAP00000055385.1"/>
    </source>
</evidence>
<evidence type="ECO:0000313" key="1">
    <source>
        <dbReference type="EMBL" id="BAE90008.1"/>
    </source>
</evidence>
<reference evidence="1" key="1">
    <citation type="journal article" date="2007" name="PLoS Biol.">
        <title>Rate of evolution in brain-expressed genes in humans and other primates.</title>
        <authorList>
            <person name="Wang H.-Y."/>
            <person name="Chien H.-C."/>
            <person name="Osada N."/>
            <person name="Hashimoto K."/>
            <person name="Sugano S."/>
            <person name="Gojobori T."/>
            <person name="Chou C.-K."/>
            <person name="Tsai S.-F."/>
            <person name="Wu C.-I."/>
            <person name="Shen C.-K.J."/>
        </authorList>
    </citation>
    <scope>NUCLEOTIDE SEQUENCE</scope>
</reference>
<sequence>MGFHCVAQAGLKLLGSRDPPASASQIAGITGVSHNIQPVLYFEYGVVYSYFFSYWQS</sequence>
<accession>I7GNB8</accession>
<protein>
    <submittedName>
        <fullName evidence="1">Macaca fascicularis brain cDNA clone: QflA-20307, similar to human coxsackie virus and adenovirus receptor (CXADR), mRNA, RefSeq: NM_001338.3</fullName>
    </submittedName>
</protein>
<keyword evidence="3" id="KW-1185">Reference proteome</keyword>